<keyword evidence="14" id="KW-1185">Reference proteome</keyword>
<dbReference type="Gene3D" id="1.10.10.200">
    <property type="match status" value="1"/>
</dbReference>
<keyword evidence="11" id="KW-0511">Multifunctional enzyme</keyword>
<evidence type="ECO:0000256" key="4">
    <source>
        <dbReference type="ARBA" id="ARBA00022722"/>
    </source>
</evidence>
<dbReference type="PROSITE" id="PS50994">
    <property type="entry name" value="INTEGRASE"/>
    <property type="match status" value="1"/>
</dbReference>
<dbReference type="Pfam" id="PF06817">
    <property type="entry name" value="RVT_thumb"/>
    <property type="match status" value="1"/>
</dbReference>
<evidence type="ECO:0000256" key="2">
    <source>
        <dbReference type="ARBA" id="ARBA00022679"/>
    </source>
</evidence>
<dbReference type="InterPro" id="IPR010661">
    <property type="entry name" value="RVT_thumb"/>
</dbReference>
<keyword evidence="8" id="KW-0862">Zinc</keyword>
<dbReference type="GO" id="GO:0015074">
    <property type="term" value="P:DNA integration"/>
    <property type="evidence" value="ECO:0007669"/>
    <property type="project" value="InterPro"/>
</dbReference>
<dbReference type="InterPro" id="IPR002156">
    <property type="entry name" value="RNaseH_domain"/>
</dbReference>
<evidence type="ECO:0000256" key="8">
    <source>
        <dbReference type="ARBA" id="ARBA00022833"/>
    </source>
</evidence>
<evidence type="ECO:0000256" key="12">
    <source>
        <dbReference type="SAM" id="MobiDB-lite"/>
    </source>
</evidence>
<dbReference type="SUPFAM" id="SSF53098">
    <property type="entry name" value="Ribonuclease H-like"/>
    <property type="match status" value="2"/>
</dbReference>
<dbReference type="Pfam" id="PF00665">
    <property type="entry name" value="rve"/>
    <property type="match status" value="1"/>
</dbReference>
<dbReference type="InterPro" id="IPR003308">
    <property type="entry name" value="Integrase_Zn-bd_dom_N"/>
</dbReference>
<evidence type="ECO:0000256" key="7">
    <source>
        <dbReference type="ARBA" id="ARBA00022801"/>
    </source>
</evidence>
<evidence type="ECO:0000256" key="3">
    <source>
        <dbReference type="ARBA" id="ARBA00022695"/>
    </source>
</evidence>
<evidence type="ECO:0000256" key="9">
    <source>
        <dbReference type="ARBA" id="ARBA00022918"/>
    </source>
</evidence>
<dbReference type="GO" id="GO:0003677">
    <property type="term" value="F:DNA binding"/>
    <property type="evidence" value="ECO:0007669"/>
    <property type="project" value="UniProtKB-KW"/>
</dbReference>
<dbReference type="Ensembl" id="ENSCMUT00000037518.1">
    <property type="protein sequence ID" value="ENSCMUP00000028934.1"/>
    <property type="gene ID" value="ENSCMUG00000018291.1"/>
</dbReference>
<evidence type="ECO:0000256" key="5">
    <source>
        <dbReference type="ARBA" id="ARBA00022723"/>
    </source>
</evidence>
<dbReference type="InterPro" id="IPR043128">
    <property type="entry name" value="Rev_trsase/Diguanyl_cyclase"/>
</dbReference>
<feature type="compositionally biased region" description="Basic residues" evidence="12">
    <location>
        <begin position="627"/>
        <end position="636"/>
    </location>
</feature>
<dbReference type="InterPro" id="IPR043502">
    <property type="entry name" value="DNA/RNA_pol_sf"/>
</dbReference>
<dbReference type="GO" id="GO:0008270">
    <property type="term" value="F:zinc ion binding"/>
    <property type="evidence" value="ECO:0007669"/>
    <property type="project" value="InterPro"/>
</dbReference>
<dbReference type="Gene3D" id="3.30.420.10">
    <property type="entry name" value="Ribonuclease H-like superfamily/Ribonuclease H"/>
    <property type="match status" value="2"/>
</dbReference>
<reference evidence="14" key="1">
    <citation type="submission" date="2019-10" db="EMBL/GenBank/DDBJ databases">
        <title>Corvus moneduloides (New Caledonian crow) genome, bCorMon1, primary haplotype.</title>
        <authorList>
            <person name="Rutz C."/>
            <person name="Fungtammasan C."/>
            <person name="Mountcastle J."/>
            <person name="Formenti G."/>
            <person name="Chow W."/>
            <person name="Howe K."/>
            <person name="Steele M.P."/>
            <person name="Fernandes J."/>
            <person name="Gilbert M.T.P."/>
            <person name="Fedrigo O."/>
            <person name="Jarvis E.D."/>
            <person name="Gemmell N."/>
        </authorList>
    </citation>
    <scope>NUCLEOTIDE SEQUENCE [LARGE SCALE GENOMIC DNA]</scope>
</reference>
<evidence type="ECO:0000313" key="13">
    <source>
        <dbReference type="Ensembl" id="ENSCMUP00000028934.1"/>
    </source>
</evidence>
<dbReference type="PROSITE" id="PS50878">
    <property type="entry name" value="RT_POL"/>
    <property type="match status" value="1"/>
</dbReference>
<keyword evidence="3" id="KW-0548">Nucleotidyltransferase</keyword>
<comment type="similarity">
    <text evidence="1">Belongs to the beta type-B retroviral polymerase family. HERV class-II K(HML-2) pol subfamily.</text>
</comment>
<dbReference type="PROSITE" id="PS50876">
    <property type="entry name" value="ZF_INTEGRASE"/>
    <property type="match status" value="1"/>
</dbReference>
<dbReference type="GO" id="GO:0003964">
    <property type="term" value="F:RNA-directed DNA polymerase activity"/>
    <property type="evidence" value="ECO:0007669"/>
    <property type="project" value="UniProtKB-KW"/>
</dbReference>
<dbReference type="GO" id="GO:0004523">
    <property type="term" value="F:RNA-DNA hybrid ribonuclease activity"/>
    <property type="evidence" value="ECO:0007669"/>
    <property type="project" value="InterPro"/>
</dbReference>
<organism evidence="13 14">
    <name type="scientific">Corvus moneduloides</name>
    <name type="common">New Caledonian crow</name>
    <dbReference type="NCBI Taxonomy" id="1196302"/>
    <lineage>
        <taxon>Eukaryota</taxon>
        <taxon>Metazoa</taxon>
        <taxon>Chordata</taxon>
        <taxon>Craniata</taxon>
        <taxon>Vertebrata</taxon>
        <taxon>Euteleostomi</taxon>
        <taxon>Archelosauria</taxon>
        <taxon>Archosauria</taxon>
        <taxon>Dinosauria</taxon>
        <taxon>Saurischia</taxon>
        <taxon>Theropoda</taxon>
        <taxon>Coelurosauria</taxon>
        <taxon>Aves</taxon>
        <taxon>Neognathae</taxon>
        <taxon>Neoaves</taxon>
        <taxon>Telluraves</taxon>
        <taxon>Australaves</taxon>
        <taxon>Passeriformes</taxon>
        <taxon>Corvoidea</taxon>
        <taxon>Corvidae</taxon>
        <taxon>Corvus</taxon>
    </lineage>
</organism>
<protein>
    <submittedName>
        <fullName evidence="13">Uncharacterized protein</fullName>
    </submittedName>
</protein>
<evidence type="ECO:0000256" key="11">
    <source>
        <dbReference type="ARBA" id="ARBA00023268"/>
    </source>
</evidence>
<evidence type="ECO:0000313" key="14">
    <source>
        <dbReference type="Proteomes" id="UP000694553"/>
    </source>
</evidence>
<keyword evidence="5" id="KW-0479">Metal-binding</keyword>
<keyword evidence="7" id="KW-0378">Hydrolase</keyword>
<keyword evidence="10" id="KW-0238">DNA-binding</keyword>
<dbReference type="InterPro" id="IPR012337">
    <property type="entry name" value="RNaseH-like_sf"/>
</dbReference>
<dbReference type="InterPro" id="IPR017856">
    <property type="entry name" value="Integrase-like_N"/>
</dbReference>
<feature type="region of interest" description="Disordered" evidence="12">
    <location>
        <begin position="619"/>
        <end position="653"/>
    </location>
</feature>
<dbReference type="Pfam" id="PF02022">
    <property type="entry name" value="Integrase_Zn"/>
    <property type="match status" value="1"/>
</dbReference>
<dbReference type="SUPFAM" id="SSF56672">
    <property type="entry name" value="DNA/RNA polymerases"/>
    <property type="match status" value="1"/>
</dbReference>
<keyword evidence="9" id="KW-0695">RNA-directed DNA polymerase</keyword>
<dbReference type="PANTHER" id="PTHR41694">
    <property type="entry name" value="ENDOGENOUS RETROVIRUS GROUP K MEMBER POL PROTEIN"/>
    <property type="match status" value="1"/>
</dbReference>
<dbReference type="SUPFAM" id="SSF46919">
    <property type="entry name" value="N-terminal Zn binding domain of HIV integrase"/>
    <property type="match status" value="1"/>
</dbReference>
<dbReference type="PANTHER" id="PTHR41694:SF4">
    <property type="entry name" value="ENDOGENOUS RETROVIRUS GROUP K MEMBER 10 POL PROTEIN-RELATED"/>
    <property type="match status" value="1"/>
</dbReference>
<keyword evidence="2" id="KW-0808">Transferase</keyword>
<dbReference type="Pfam" id="PF00075">
    <property type="entry name" value="RNase_H"/>
    <property type="match status" value="1"/>
</dbReference>
<evidence type="ECO:0000256" key="1">
    <source>
        <dbReference type="ARBA" id="ARBA00010879"/>
    </source>
</evidence>
<name>A0A8U7MRX1_CORMO</name>
<keyword evidence="4" id="KW-0540">Nuclease</keyword>
<evidence type="ECO:0000256" key="6">
    <source>
        <dbReference type="ARBA" id="ARBA00022759"/>
    </source>
</evidence>
<keyword evidence="6" id="KW-0255">Endonuclease</keyword>
<accession>A0A8U7MRX1</accession>
<sequence>MDDVLVCAPNNQYLEQTLNMVVEALEAKGFELQPEKMQRTSPWKYLGLKITETSITPTPVTINNNPKTLEEVQQICGTLKYLRSWLGLTTEDVAPIANLVKGEGGPASPRSLTEEARQSLKKIQELISTRQAHRYQPSLPFKLVILGKVPRFHGLIFQWDKEQKEPLIIIEWVFLPLQPPKTITQPQELMAKIIMKGRARLRTLAGCDFACIYLPVTTDTLDHLLQNNINLQFALDSYSGQISNHYPKHDMFNLPFSFIPREIQSRKPLDAITVFTDASGKSKKSVITWKNPKTQKWESDIEVIQGSPQVAELAAVVRAFERFKEPFNLVTDSAYVAGVTVRAEHALLKEISNKKIYDLLSKLIYLVSHREHPYFVMHVRSHTNLPGFIAEGNRRADVLAMPAEIVLSADLPKLPQVFEQAKLSHAMYHQNIPALIRMFHLSRTQAKAIVATCPNCQKLQLPSLGMGVNPRGINSGEVWQMDVTHFPEFGRLKYVHVSIDTFSGAMYASAHAGEKAKDVEKHLVQAFAVLGIPEEIKTDNGPAYTSQEFKNFRQQWGFRHVTGIPHSPTGQGIVERAHQTLKRMLLQQSGTTKLNSPVLRLSKALFTINFLNGTFEDPNPPIYRHFQNTRRQKTAGKSRSPDPGPRDSKNPRTVQTCNLGTWVCQCIYPSRTEMDPRQVGKTLCHFLKVKEVKTASWKRRRKKNPDFAPSCKPPTADLYVNPLS</sequence>
<dbReference type="AlphaFoldDB" id="A0A8U7MRX1"/>
<dbReference type="InterPro" id="IPR000477">
    <property type="entry name" value="RT_dom"/>
</dbReference>
<dbReference type="OMA" id="QKPMIND"/>
<dbReference type="PROSITE" id="PS50879">
    <property type="entry name" value="RNASE_H_1"/>
    <property type="match status" value="1"/>
</dbReference>
<dbReference type="Proteomes" id="UP000694553">
    <property type="component" value="Unassembled WGS sequence"/>
</dbReference>
<proteinExistence type="inferred from homology"/>
<dbReference type="InterPro" id="IPR001584">
    <property type="entry name" value="Integrase_cat-core"/>
</dbReference>
<dbReference type="Gene3D" id="3.30.70.270">
    <property type="match status" value="1"/>
</dbReference>
<reference evidence="13" key="3">
    <citation type="submission" date="2025-09" db="UniProtKB">
        <authorList>
            <consortium name="Ensembl"/>
        </authorList>
    </citation>
    <scope>IDENTIFICATION</scope>
</reference>
<dbReference type="InterPro" id="IPR036397">
    <property type="entry name" value="RNaseH_sf"/>
</dbReference>
<evidence type="ECO:0000256" key="10">
    <source>
        <dbReference type="ARBA" id="ARBA00023125"/>
    </source>
</evidence>
<dbReference type="GO" id="GO:0035613">
    <property type="term" value="F:RNA stem-loop binding"/>
    <property type="evidence" value="ECO:0007669"/>
    <property type="project" value="TreeGrafter"/>
</dbReference>
<reference evidence="13" key="2">
    <citation type="submission" date="2025-08" db="UniProtKB">
        <authorList>
            <consortium name="Ensembl"/>
        </authorList>
    </citation>
    <scope>IDENTIFICATION</scope>
</reference>